<dbReference type="AlphaFoldDB" id="A0AAD2DQ11"/>
<name>A0AAD2DQ11_9LAMI</name>
<protein>
    <submittedName>
        <fullName evidence="2">Uncharacterized protein</fullName>
    </submittedName>
</protein>
<feature type="transmembrane region" description="Helical" evidence="1">
    <location>
        <begin position="26"/>
        <end position="46"/>
    </location>
</feature>
<keyword evidence="1" id="KW-0472">Membrane</keyword>
<sequence>MLCKEPETFSAIATSSIFRPHIQLNALYLAVLFTPTIAMAPFANSFGPQFRKLMLQAVHQTLERAGPAFIKWGQWAAARPDLFPRDLCIELAKLQAAAPEHKILHCNG</sequence>
<dbReference type="EMBL" id="OU503039">
    <property type="protein sequence ID" value="CAI9760288.1"/>
    <property type="molecule type" value="Genomic_DNA"/>
</dbReference>
<dbReference type="PANTHER" id="PTHR45890:SF1">
    <property type="entry name" value="AARF DOMAIN CONTAINING KINASE 2"/>
    <property type="match status" value="1"/>
</dbReference>
<evidence type="ECO:0000256" key="1">
    <source>
        <dbReference type="SAM" id="Phobius"/>
    </source>
</evidence>
<organism evidence="2 3">
    <name type="scientific">Fraxinus pennsylvanica</name>
    <dbReference type="NCBI Taxonomy" id="56036"/>
    <lineage>
        <taxon>Eukaryota</taxon>
        <taxon>Viridiplantae</taxon>
        <taxon>Streptophyta</taxon>
        <taxon>Embryophyta</taxon>
        <taxon>Tracheophyta</taxon>
        <taxon>Spermatophyta</taxon>
        <taxon>Magnoliopsida</taxon>
        <taxon>eudicotyledons</taxon>
        <taxon>Gunneridae</taxon>
        <taxon>Pentapetalae</taxon>
        <taxon>asterids</taxon>
        <taxon>lamiids</taxon>
        <taxon>Lamiales</taxon>
        <taxon>Oleaceae</taxon>
        <taxon>Oleeae</taxon>
        <taxon>Fraxinus</taxon>
    </lineage>
</organism>
<keyword evidence="1" id="KW-1133">Transmembrane helix</keyword>
<accession>A0AAD2DQ11</accession>
<dbReference type="Proteomes" id="UP000834106">
    <property type="component" value="Chromosome 4"/>
</dbReference>
<gene>
    <name evidence="2" type="ORF">FPE_LOCUS7718</name>
</gene>
<keyword evidence="3" id="KW-1185">Reference proteome</keyword>
<dbReference type="PANTHER" id="PTHR45890">
    <property type="entry name" value="AARF DOMAIN CONTAINING KINASE 2 (PREDICTED)"/>
    <property type="match status" value="1"/>
</dbReference>
<dbReference type="InterPro" id="IPR052402">
    <property type="entry name" value="ADCK_kinase"/>
</dbReference>
<evidence type="ECO:0000313" key="2">
    <source>
        <dbReference type="EMBL" id="CAI9760288.1"/>
    </source>
</evidence>
<keyword evidence="1" id="KW-0812">Transmembrane</keyword>
<reference evidence="2" key="1">
    <citation type="submission" date="2023-05" db="EMBL/GenBank/DDBJ databases">
        <authorList>
            <person name="Huff M."/>
        </authorList>
    </citation>
    <scope>NUCLEOTIDE SEQUENCE</scope>
</reference>
<proteinExistence type="predicted"/>
<evidence type="ECO:0000313" key="3">
    <source>
        <dbReference type="Proteomes" id="UP000834106"/>
    </source>
</evidence>